<feature type="compositionally biased region" description="Basic and acidic residues" evidence="1">
    <location>
        <begin position="110"/>
        <end position="125"/>
    </location>
</feature>
<evidence type="ECO:0000256" key="1">
    <source>
        <dbReference type="SAM" id="MobiDB-lite"/>
    </source>
</evidence>
<feature type="non-terminal residue" evidence="2">
    <location>
        <position position="1"/>
    </location>
</feature>
<gene>
    <name evidence="2" type="ORF">METZ01_LOCUS508363</name>
</gene>
<organism evidence="2">
    <name type="scientific">marine metagenome</name>
    <dbReference type="NCBI Taxonomy" id="408172"/>
    <lineage>
        <taxon>unclassified sequences</taxon>
        <taxon>metagenomes</taxon>
        <taxon>ecological metagenomes</taxon>
    </lineage>
</organism>
<sequence length="231" mass="26228">KEIESKIKRLREKVSGLREDSKHPTPEAVVTFRNAILPMRATDDRVLDDIIDKESSLMTDIRAKEKAESKIKEYRSSLEDNEEEEVANLQRSRDSTLGKIASSKTMLDSAKSDTEELRKMRDNWPKSDTSGEDDEKIKAQERSSIIAGKLHQLAQQTLEIWTERARANVEEVASGLFLSLSNNSEYYERLKIMEDFGVEIRNTKKGKDAGSQAQWMVIAYCLIDALGRTSG</sequence>
<feature type="region of interest" description="Disordered" evidence="1">
    <location>
        <begin position="73"/>
        <end position="138"/>
    </location>
</feature>
<proteinExistence type="predicted"/>
<dbReference type="EMBL" id="UINC01225436">
    <property type="protein sequence ID" value="SVE55509.1"/>
    <property type="molecule type" value="Genomic_DNA"/>
</dbReference>
<accession>A0A383EFW0</accession>
<protein>
    <submittedName>
        <fullName evidence="2">Uncharacterized protein</fullName>
    </submittedName>
</protein>
<dbReference type="AlphaFoldDB" id="A0A383EFW0"/>
<reference evidence="2" key="1">
    <citation type="submission" date="2018-05" db="EMBL/GenBank/DDBJ databases">
        <authorList>
            <person name="Lanie J.A."/>
            <person name="Ng W.-L."/>
            <person name="Kazmierczak K.M."/>
            <person name="Andrzejewski T.M."/>
            <person name="Davidsen T.M."/>
            <person name="Wayne K.J."/>
            <person name="Tettelin H."/>
            <person name="Glass J.I."/>
            <person name="Rusch D."/>
            <person name="Podicherti R."/>
            <person name="Tsui H.-C.T."/>
            <person name="Winkler M.E."/>
        </authorList>
    </citation>
    <scope>NUCLEOTIDE SEQUENCE</scope>
</reference>
<feature type="non-terminal residue" evidence="2">
    <location>
        <position position="231"/>
    </location>
</feature>
<name>A0A383EFW0_9ZZZZ</name>
<evidence type="ECO:0000313" key="2">
    <source>
        <dbReference type="EMBL" id="SVE55509.1"/>
    </source>
</evidence>